<name>A0A7G3AP69_LUTLO</name>
<evidence type="ECO:0000256" key="1">
    <source>
        <dbReference type="SAM" id="MobiDB-lite"/>
    </source>
</evidence>
<evidence type="ECO:0000313" key="2">
    <source>
        <dbReference type="EMBL" id="MBC1173036.1"/>
    </source>
</evidence>
<dbReference type="VEuPathDB" id="VectorBase:LLONM1_010526"/>
<feature type="region of interest" description="Disordered" evidence="1">
    <location>
        <begin position="43"/>
        <end position="83"/>
    </location>
</feature>
<accession>A0A7G3AP69</accession>
<dbReference type="EMBL" id="GITU01004333">
    <property type="protein sequence ID" value="MBC1173036.1"/>
    <property type="molecule type" value="Transcribed_RNA"/>
</dbReference>
<sequence>MKRMKEELSAQASAAAAAAAASAASSGSSIETIVPAVSITAIPTSVSGSNSQPSDASGDTEITSRVETSTIQTSVSNPVTSGTNTTIIHVPTSNNTTLPVQIQLPQLVATTATESSVSNVGLPPTTSSLL</sequence>
<proteinExistence type="predicted"/>
<reference evidence="2" key="1">
    <citation type="journal article" date="2020" name="BMC">
        <title>Leishmania infection induces a limited differential gene expression in the sand fly midgut.</title>
        <authorList>
            <person name="Coutinho-Abreu I.V."/>
            <person name="Serafim T.D."/>
            <person name="Meneses C."/>
            <person name="Kamhawi S."/>
            <person name="Oliveira F."/>
            <person name="Valenzuela J.G."/>
        </authorList>
    </citation>
    <scope>NUCLEOTIDE SEQUENCE</scope>
    <source>
        <strain evidence="2">Jacobina</strain>
        <tissue evidence="2">Midgut</tissue>
    </source>
</reference>
<protein>
    <submittedName>
        <fullName evidence="2">Putative secreted protein</fullName>
    </submittedName>
</protein>
<organism evidence="2">
    <name type="scientific">Lutzomyia longipalpis</name>
    <name type="common">Sand fly</name>
    <dbReference type="NCBI Taxonomy" id="7200"/>
    <lineage>
        <taxon>Eukaryota</taxon>
        <taxon>Metazoa</taxon>
        <taxon>Ecdysozoa</taxon>
        <taxon>Arthropoda</taxon>
        <taxon>Hexapoda</taxon>
        <taxon>Insecta</taxon>
        <taxon>Pterygota</taxon>
        <taxon>Neoptera</taxon>
        <taxon>Endopterygota</taxon>
        <taxon>Diptera</taxon>
        <taxon>Nematocera</taxon>
        <taxon>Psychodoidea</taxon>
        <taxon>Psychodidae</taxon>
        <taxon>Lutzomyia</taxon>
        <taxon>Lutzomyia</taxon>
    </lineage>
</organism>
<dbReference type="AlphaFoldDB" id="A0A7G3AP69"/>